<keyword evidence="2 5" id="KW-0812">Transmembrane</keyword>
<evidence type="ECO:0000313" key="7">
    <source>
        <dbReference type="EMBL" id="ANO39068.1"/>
    </source>
</evidence>
<dbReference type="Gene3D" id="1.20.1070.10">
    <property type="entry name" value="Rhodopsin 7-helix transmembrane proteins"/>
    <property type="match status" value="1"/>
</dbReference>
<comment type="subcellular location">
    <subcellularLocation>
        <location evidence="1">Membrane</location>
    </subcellularLocation>
</comment>
<feature type="transmembrane region" description="Helical" evidence="5">
    <location>
        <begin position="149"/>
        <end position="167"/>
    </location>
</feature>
<dbReference type="SUPFAM" id="SSF81321">
    <property type="entry name" value="Family A G protein-coupled receptor-like"/>
    <property type="match status" value="1"/>
</dbReference>
<dbReference type="InterPro" id="IPR000276">
    <property type="entry name" value="GPCR_Rhodpsn"/>
</dbReference>
<dbReference type="PANTHER" id="PTHR46641:SF18">
    <property type="entry name" value="G-PROTEIN COUPLED RECEPTORS FAMILY 1 PROFILE DOMAIN-CONTAINING PROTEIN"/>
    <property type="match status" value="1"/>
</dbReference>
<evidence type="ECO:0000256" key="5">
    <source>
        <dbReference type="SAM" id="Phobius"/>
    </source>
</evidence>
<feature type="transmembrane region" description="Helical" evidence="5">
    <location>
        <begin position="17"/>
        <end position="42"/>
    </location>
</feature>
<dbReference type="PRINTS" id="PR00237">
    <property type="entry name" value="GPCRRHODOPSN"/>
</dbReference>
<evidence type="ECO:0000259" key="6">
    <source>
        <dbReference type="PROSITE" id="PS50262"/>
    </source>
</evidence>
<feature type="transmembrane region" description="Helical" evidence="5">
    <location>
        <begin position="243"/>
        <end position="265"/>
    </location>
</feature>
<organism evidence="7">
    <name type="scientific">Schmidtea mediterranea</name>
    <name type="common">Freshwater planarian flatworm</name>
    <dbReference type="NCBI Taxonomy" id="79327"/>
    <lineage>
        <taxon>Eukaryota</taxon>
        <taxon>Metazoa</taxon>
        <taxon>Spiralia</taxon>
        <taxon>Lophotrochozoa</taxon>
        <taxon>Platyhelminthes</taxon>
        <taxon>Rhabditophora</taxon>
        <taxon>Seriata</taxon>
        <taxon>Tricladida</taxon>
        <taxon>Continenticola</taxon>
        <taxon>Geoplanoidea</taxon>
        <taxon>Dugesiidae</taxon>
        <taxon>Schmidtea</taxon>
    </lineage>
</organism>
<protein>
    <submittedName>
        <fullName evidence="7">GCR104</fullName>
    </submittedName>
</protein>
<proteinExistence type="evidence at transcript level"/>
<sequence length="385" mass="44800">MSNCSDKIFSPIGTNCVMWVMAIFMPPVVIFGLLGNSLSFIILKDSSRKVSSFFYIRCLTIFDSLSLILTMLGFYMTLVIHPMLISNERYRNISYIINQWGTCQTKTYLAFSCRTMSIWTIVVFTLERLVCVKFPIISMKVCTIRNAKITVVILVIVSLLSSIDWIFSFEKVLCKKYNLYVCKPKQNMLKFRILEMLMLSVVPALIIIVSNIIIVLTLRQRRRLSLVAYEEPKNKKRDNKITIQLLAVSTTFTLLTIPQCISVIINTRHEQLKLTDNRQGHLANFYHLTFLLFTLNFAINFVLYCFIGHNFRNAALNIILCRFRQMRQLRRAIFETVSNDTRHTTVSKLSTKRNSQIYNSDHKYIPNNDLPKEKFPPLIENESYI</sequence>
<dbReference type="GO" id="GO:0016020">
    <property type="term" value="C:membrane"/>
    <property type="evidence" value="ECO:0007669"/>
    <property type="project" value="UniProtKB-SubCell"/>
</dbReference>
<evidence type="ECO:0000256" key="3">
    <source>
        <dbReference type="ARBA" id="ARBA00022989"/>
    </source>
</evidence>
<evidence type="ECO:0000256" key="2">
    <source>
        <dbReference type="ARBA" id="ARBA00022692"/>
    </source>
</evidence>
<name>A0A193KUB9_SCHMD</name>
<dbReference type="PROSITE" id="PS50262">
    <property type="entry name" value="G_PROTEIN_RECEP_F1_2"/>
    <property type="match status" value="1"/>
</dbReference>
<dbReference type="PANTHER" id="PTHR46641">
    <property type="entry name" value="FMRFAMIDE RECEPTOR-RELATED"/>
    <property type="match status" value="1"/>
</dbReference>
<feature type="domain" description="G-protein coupled receptors family 1 profile" evidence="6">
    <location>
        <begin position="35"/>
        <end position="304"/>
    </location>
</feature>
<dbReference type="Pfam" id="PF00001">
    <property type="entry name" value="7tm_1"/>
    <property type="match status" value="1"/>
</dbReference>
<evidence type="ECO:0000256" key="4">
    <source>
        <dbReference type="ARBA" id="ARBA00023136"/>
    </source>
</evidence>
<dbReference type="AlphaFoldDB" id="A0A193KUB9"/>
<feature type="transmembrane region" description="Helical" evidence="5">
    <location>
        <begin position="285"/>
        <end position="307"/>
    </location>
</feature>
<reference evidence="7" key="1">
    <citation type="journal article" date="2016" name="PLoS Biol.">
        <title>GPCRs Direct Germline Development and Somatic Gonad Function in Planarians.</title>
        <authorList>
            <person name="Saberi A."/>
            <person name="Jamal A."/>
            <person name="Beets I."/>
            <person name="Schoofs L."/>
            <person name="Newmark P.A."/>
        </authorList>
    </citation>
    <scope>NUCLEOTIDE SEQUENCE</scope>
</reference>
<accession>A0A193KUB9</accession>
<dbReference type="CDD" id="cd14978">
    <property type="entry name" value="7tmA_FMRFamide_R-like"/>
    <property type="match status" value="1"/>
</dbReference>
<gene>
    <name evidence="7" type="primary">gcr104</name>
</gene>
<keyword evidence="4 5" id="KW-0472">Membrane</keyword>
<dbReference type="EMBL" id="KX018907">
    <property type="protein sequence ID" value="ANO39068.1"/>
    <property type="molecule type" value="mRNA"/>
</dbReference>
<keyword evidence="3 5" id="KW-1133">Transmembrane helix</keyword>
<feature type="transmembrane region" description="Helical" evidence="5">
    <location>
        <begin position="54"/>
        <end position="80"/>
    </location>
</feature>
<evidence type="ECO:0000256" key="1">
    <source>
        <dbReference type="ARBA" id="ARBA00004370"/>
    </source>
</evidence>
<feature type="transmembrane region" description="Helical" evidence="5">
    <location>
        <begin position="116"/>
        <end position="137"/>
    </location>
</feature>
<dbReference type="InterPro" id="IPR052954">
    <property type="entry name" value="GPCR-Ligand_Int"/>
</dbReference>
<dbReference type="InterPro" id="IPR017452">
    <property type="entry name" value="GPCR_Rhodpsn_7TM"/>
</dbReference>
<dbReference type="OrthoDB" id="6155320at2759"/>
<dbReference type="GO" id="GO:0004930">
    <property type="term" value="F:G protein-coupled receptor activity"/>
    <property type="evidence" value="ECO:0007669"/>
    <property type="project" value="InterPro"/>
</dbReference>
<feature type="transmembrane region" description="Helical" evidence="5">
    <location>
        <begin position="196"/>
        <end position="218"/>
    </location>
</feature>